<reference evidence="4 5" key="1">
    <citation type="submission" date="2018-08" db="EMBL/GenBank/DDBJ databases">
        <title>Genomic Encyclopedia of Type Strains, Phase IV (KMG-IV): sequencing the most valuable type-strain genomes for metagenomic binning, comparative biology and taxonomic classification.</title>
        <authorList>
            <person name="Goeker M."/>
        </authorList>
    </citation>
    <scope>NUCLEOTIDE SEQUENCE [LARGE SCALE GENOMIC DNA]</scope>
    <source>
        <strain evidence="4 5">DSM 25527</strain>
    </source>
</reference>
<organism evidence="4 5">
    <name type="scientific">Hephaestia caeni</name>
    <dbReference type="NCBI Taxonomy" id="645617"/>
    <lineage>
        <taxon>Bacteria</taxon>
        <taxon>Pseudomonadati</taxon>
        <taxon>Pseudomonadota</taxon>
        <taxon>Alphaproteobacteria</taxon>
        <taxon>Sphingomonadales</taxon>
        <taxon>Sphingomonadaceae</taxon>
        <taxon>Hephaestia</taxon>
    </lineage>
</organism>
<evidence type="ECO:0000259" key="3">
    <source>
        <dbReference type="Pfam" id="PF01757"/>
    </source>
</evidence>
<feature type="transmembrane region" description="Helical" evidence="2">
    <location>
        <begin position="282"/>
        <end position="300"/>
    </location>
</feature>
<dbReference type="InterPro" id="IPR050623">
    <property type="entry name" value="Glucan_succinyl_AcylTrfase"/>
</dbReference>
<proteinExistence type="predicted"/>
<dbReference type="GO" id="GO:0016747">
    <property type="term" value="F:acyltransferase activity, transferring groups other than amino-acyl groups"/>
    <property type="evidence" value="ECO:0007669"/>
    <property type="project" value="InterPro"/>
</dbReference>
<dbReference type="PANTHER" id="PTHR36927:SF3">
    <property type="entry name" value="GLUCANS BIOSYNTHESIS PROTEIN C"/>
    <property type="match status" value="1"/>
</dbReference>
<keyword evidence="2" id="KW-0472">Membrane</keyword>
<feature type="transmembrane region" description="Helical" evidence="2">
    <location>
        <begin position="89"/>
        <end position="107"/>
    </location>
</feature>
<dbReference type="EMBL" id="QXDC01000003">
    <property type="protein sequence ID" value="RIA43877.1"/>
    <property type="molecule type" value="Genomic_DNA"/>
</dbReference>
<name>A0A397P9K5_9SPHN</name>
<protein>
    <submittedName>
        <fullName evidence="4">Acyltransferase-like protein</fullName>
    </submittedName>
</protein>
<dbReference type="InterPro" id="IPR002656">
    <property type="entry name" value="Acyl_transf_3_dom"/>
</dbReference>
<keyword evidence="2" id="KW-0812">Transmembrane</keyword>
<evidence type="ECO:0000256" key="2">
    <source>
        <dbReference type="SAM" id="Phobius"/>
    </source>
</evidence>
<feature type="transmembrane region" description="Helical" evidence="2">
    <location>
        <begin position="342"/>
        <end position="360"/>
    </location>
</feature>
<feature type="transmembrane region" description="Helical" evidence="2">
    <location>
        <begin position="12"/>
        <end position="35"/>
    </location>
</feature>
<dbReference type="Pfam" id="PF01757">
    <property type="entry name" value="Acyl_transf_3"/>
    <property type="match status" value="1"/>
</dbReference>
<comment type="caution">
    <text evidence="4">The sequence shown here is derived from an EMBL/GenBank/DDBJ whole genome shotgun (WGS) entry which is preliminary data.</text>
</comment>
<feature type="compositionally biased region" description="Basic and acidic residues" evidence="1">
    <location>
        <begin position="385"/>
        <end position="407"/>
    </location>
</feature>
<evidence type="ECO:0000313" key="4">
    <source>
        <dbReference type="EMBL" id="RIA43877.1"/>
    </source>
</evidence>
<gene>
    <name evidence="4" type="ORF">DFR49_2108</name>
</gene>
<feature type="transmembrane region" description="Helical" evidence="2">
    <location>
        <begin position="146"/>
        <end position="167"/>
    </location>
</feature>
<feature type="region of interest" description="Disordered" evidence="1">
    <location>
        <begin position="382"/>
        <end position="407"/>
    </location>
</feature>
<dbReference type="AlphaFoldDB" id="A0A397P9K5"/>
<dbReference type="PANTHER" id="PTHR36927">
    <property type="entry name" value="BLR4337 PROTEIN"/>
    <property type="match status" value="1"/>
</dbReference>
<accession>A0A397P9K5</accession>
<keyword evidence="4" id="KW-0012">Acyltransferase</keyword>
<feature type="transmembrane region" description="Helical" evidence="2">
    <location>
        <begin position="47"/>
        <end position="68"/>
    </location>
</feature>
<feature type="transmembrane region" description="Helical" evidence="2">
    <location>
        <begin position="312"/>
        <end position="336"/>
    </location>
</feature>
<evidence type="ECO:0000313" key="5">
    <source>
        <dbReference type="Proteomes" id="UP000266568"/>
    </source>
</evidence>
<keyword evidence="5" id="KW-1185">Reference proteome</keyword>
<feature type="transmembrane region" description="Helical" evidence="2">
    <location>
        <begin position="244"/>
        <end position="262"/>
    </location>
</feature>
<feature type="transmembrane region" description="Helical" evidence="2">
    <location>
        <begin position="218"/>
        <end position="237"/>
    </location>
</feature>
<evidence type="ECO:0000256" key="1">
    <source>
        <dbReference type="SAM" id="MobiDB-lite"/>
    </source>
</evidence>
<sequence>MVMERHYGMDWLRIGAFALLIVYHVGMVFVPWGFHVKTEHPLVWAEIPMFLTSPWRLTLLFVVSGYASRALIGKMPGIGAFLRQRSGRLLWPLLFGMAVVVPPQTWVELTTQHGYTSGYLHFWLTDYFRFGTLAGIVMPTWNHLWFVAYLWVYTLVVAGVAALPVGARAQAWFDRAFGGWRALVLPALYLVLLEAVVFHRIDDTHDLFRDGVAHLRYLPAFAFGFGLAGSRPVMAALARHWKAAAVVAIGCYATLAGLLIAWPDFSFPGDASVLAYRLARHGEAWPAIAALIGIAETFWNRDSAWRPMLTEAVFPFYIIHQTVIVVVGYAIIGRGIAPGAEFAILLAATVAGCWAFYLIGREIGWLRPLIGLRVAKARASATPRGDGRLDPADPRWRRDSRAREDCA</sequence>
<keyword evidence="2" id="KW-1133">Transmembrane helix</keyword>
<feature type="transmembrane region" description="Helical" evidence="2">
    <location>
        <begin position="179"/>
        <end position="198"/>
    </location>
</feature>
<dbReference type="Proteomes" id="UP000266568">
    <property type="component" value="Unassembled WGS sequence"/>
</dbReference>
<keyword evidence="4" id="KW-0808">Transferase</keyword>
<feature type="domain" description="Acyltransferase 3" evidence="3">
    <location>
        <begin position="7"/>
        <end position="357"/>
    </location>
</feature>